<dbReference type="OrthoDB" id="190175at2759"/>
<accession>A0A9W7FKP5</accession>
<dbReference type="SUPFAM" id="SSF51206">
    <property type="entry name" value="cAMP-binding domain-like"/>
    <property type="match status" value="3"/>
</dbReference>
<dbReference type="GO" id="GO:0030552">
    <property type="term" value="F:cAMP binding"/>
    <property type="evidence" value="ECO:0007669"/>
    <property type="project" value="TreeGrafter"/>
</dbReference>
<dbReference type="GO" id="GO:0005952">
    <property type="term" value="C:cAMP-dependent protein kinase complex"/>
    <property type="evidence" value="ECO:0007669"/>
    <property type="project" value="InterPro"/>
</dbReference>
<organism evidence="4 5">
    <name type="scientific">Triparma laevis f. longispina</name>
    <dbReference type="NCBI Taxonomy" id="1714387"/>
    <lineage>
        <taxon>Eukaryota</taxon>
        <taxon>Sar</taxon>
        <taxon>Stramenopiles</taxon>
        <taxon>Ochrophyta</taxon>
        <taxon>Bolidophyceae</taxon>
        <taxon>Parmales</taxon>
        <taxon>Triparmaceae</taxon>
        <taxon>Triparma</taxon>
    </lineage>
</organism>
<dbReference type="SUPFAM" id="SSF50729">
    <property type="entry name" value="PH domain-like"/>
    <property type="match status" value="1"/>
</dbReference>
<gene>
    <name evidence="4" type="ORF">TrLO_g7633</name>
</gene>
<dbReference type="AlphaFoldDB" id="A0A9W7FKP5"/>
<dbReference type="InterPro" id="IPR000595">
    <property type="entry name" value="cNMP-bd_dom"/>
</dbReference>
<dbReference type="CDD" id="cd00038">
    <property type="entry name" value="CAP_ED"/>
    <property type="match status" value="2"/>
</dbReference>
<name>A0A9W7FKP5_9STRA</name>
<dbReference type="InterPro" id="IPR001849">
    <property type="entry name" value="PH_domain"/>
</dbReference>
<feature type="compositionally biased region" description="Basic and acidic residues" evidence="1">
    <location>
        <begin position="614"/>
        <end position="642"/>
    </location>
</feature>
<dbReference type="GO" id="GO:0034236">
    <property type="term" value="F:protein kinase A catalytic subunit binding"/>
    <property type="evidence" value="ECO:0007669"/>
    <property type="project" value="TreeGrafter"/>
</dbReference>
<comment type="caution">
    <text evidence="4">The sequence shown here is derived from an EMBL/GenBank/DDBJ whole genome shotgun (WGS) entry which is preliminary data.</text>
</comment>
<protein>
    <submittedName>
        <fullName evidence="4">Uncharacterized protein</fullName>
    </submittedName>
</protein>
<feature type="domain" description="PH" evidence="2">
    <location>
        <begin position="96"/>
        <end position="217"/>
    </location>
</feature>
<proteinExistence type="predicted"/>
<feature type="region of interest" description="Disordered" evidence="1">
    <location>
        <begin position="1"/>
        <end position="47"/>
    </location>
</feature>
<reference evidence="5" key="1">
    <citation type="journal article" date="2023" name="Commun. Biol.">
        <title>Genome analysis of Parmales, the sister group of diatoms, reveals the evolutionary specialization of diatoms from phago-mixotrophs to photoautotrophs.</title>
        <authorList>
            <person name="Ban H."/>
            <person name="Sato S."/>
            <person name="Yoshikawa S."/>
            <person name="Yamada K."/>
            <person name="Nakamura Y."/>
            <person name="Ichinomiya M."/>
            <person name="Sato N."/>
            <person name="Blanc-Mathieu R."/>
            <person name="Endo H."/>
            <person name="Kuwata A."/>
            <person name="Ogata H."/>
        </authorList>
    </citation>
    <scope>NUCLEOTIDE SEQUENCE [LARGE SCALE GENOMIC DNA]</scope>
    <source>
        <strain evidence="5">NIES 3700</strain>
    </source>
</reference>
<dbReference type="GO" id="GO:0005829">
    <property type="term" value="C:cytosol"/>
    <property type="evidence" value="ECO:0007669"/>
    <property type="project" value="TreeGrafter"/>
</dbReference>
<feature type="domain" description="Cyclic nucleotide-binding" evidence="3">
    <location>
        <begin position="564"/>
        <end position="692"/>
    </location>
</feature>
<keyword evidence="5" id="KW-1185">Reference proteome</keyword>
<feature type="domain" description="Cyclic nucleotide-binding" evidence="3">
    <location>
        <begin position="746"/>
        <end position="844"/>
    </location>
</feature>
<evidence type="ECO:0000256" key="1">
    <source>
        <dbReference type="SAM" id="MobiDB-lite"/>
    </source>
</evidence>
<dbReference type="GO" id="GO:0004862">
    <property type="term" value="F:cAMP-dependent protein kinase inhibitor activity"/>
    <property type="evidence" value="ECO:0007669"/>
    <property type="project" value="TreeGrafter"/>
</dbReference>
<dbReference type="SMART" id="SM00100">
    <property type="entry name" value="cNMP"/>
    <property type="match status" value="2"/>
</dbReference>
<dbReference type="PANTHER" id="PTHR11635">
    <property type="entry name" value="CAMP-DEPENDENT PROTEIN KINASE REGULATORY CHAIN"/>
    <property type="match status" value="1"/>
</dbReference>
<dbReference type="Gene3D" id="2.60.120.10">
    <property type="entry name" value="Jelly Rolls"/>
    <property type="match status" value="2"/>
</dbReference>
<sequence>MEGINEGDAVDADVVDKKNSPKSSSQDLPTSGRSRGSTGATGTGGGSLSSLDSSWNWNQAQTADGRTYYFNEKKQVKWTLTLEEKMKMLQTLELSFRKMEGYMFKRAPRATDSDKSNLRRMMTPHWKTLFKKRYFVLEPSQKMLYYYADMSKQQVLGSLDLQQVSAVSTNLQDQTDMPQLPTEYILNITTHSRVWTFVCITGEEQAAWNQCMQLMIFQNTQLRDARVLGAKADEVTKSGKRASIIMSSVKRKNSRVSNNETVAEKIAHMLAKKKEHGSNVDSLFHENQAENVRRHSLELGIKVDNLTLGSWWGEGSPGGGEDKKHKSLIKRLTGASKRVIQGVGGDIKRGNAILEAQKESRRLTNLFPGRNMSVTANQRGNIEKQHERIQSWKMKGGANKRDFIMGNVASSCISITSEADISASKFCQFLLINLGIGELALTQFFDLHGRVRFLKEGEYLTEENSEITTISLILAGEFLRQKNIHGDQYGISVLEVGDVCGIEEGELGYCVSSVVAGCNAWVFDFNYGVFIDFIKSMVGDRELKEVFAPFQKAFLANLLSCVPLLLDLEPPVLGKIAKNFSIRKYVKKGRIFSFEDKASEFVIIMNGTCKATHSDRVAGGDAGSEKEADKETSEEEKHKSTSHEQIVGLYSSGDWLNDDALKNNRNNPVNLTAVSDKVLILCTDRAGFEEMLDIGGEGLLNSIQRVVSGRLAQSMNKTPLFFGMASMTSKFAQFMHFDEVPACTQICRQFGKCDGFYIVLSGTLNLIVESIAGIKLRKSVVKQRIKMHDFFGANWLLYNGGIAQGTVMTTSHCVLLRTPASSFDELQEICPLLRTRLDRMHEKQKELDERELDLVKAVEEAVEMRKGRGMGDSISDETL</sequence>
<dbReference type="PANTHER" id="PTHR11635:SF152">
    <property type="entry name" value="CAMP-DEPENDENT PROTEIN KINASE TYPE I REGULATORY SUBUNIT-RELATED"/>
    <property type="match status" value="1"/>
</dbReference>
<evidence type="ECO:0000259" key="2">
    <source>
        <dbReference type="PROSITE" id="PS50003"/>
    </source>
</evidence>
<dbReference type="EMBL" id="BRXW01000205">
    <property type="protein sequence ID" value="GMI13962.1"/>
    <property type="molecule type" value="Genomic_DNA"/>
</dbReference>
<dbReference type="InterPro" id="IPR018490">
    <property type="entry name" value="cNMP-bd_dom_sf"/>
</dbReference>
<dbReference type="PROSITE" id="PS50042">
    <property type="entry name" value="CNMP_BINDING_3"/>
    <property type="match status" value="2"/>
</dbReference>
<evidence type="ECO:0000259" key="3">
    <source>
        <dbReference type="PROSITE" id="PS50042"/>
    </source>
</evidence>
<evidence type="ECO:0000313" key="4">
    <source>
        <dbReference type="EMBL" id="GMI13962.1"/>
    </source>
</evidence>
<dbReference type="InterPro" id="IPR050503">
    <property type="entry name" value="cAMP-dep_PK_reg_su-like"/>
</dbReference>
<dbReference type="InterPro" id="IPR011993">
    <property type="entry name" value="PH-like_dom_sf"/>
</dbReference>
<dbReference type="PROSITE" id="PS50003">
    <property type="entry name" value="PH_DOMAIN"/>
    <property type="match status" value="1"/>
</dbReference>
<feature type="region of interest" description="Disordered" evidence="1">
    <location>
        <begin position="614"/>
        <end position="644"/>
    </location>
</feature>
<dbReference type="Pfam" id="PF00027">
    <property type="entry name" value="cNMP_binding"/>
    <property type="match status" value="1"/>
</dbReference>
<dbReference type="Proteomes" id="UP001165122">
    <property type="component" value="Unassembled WGS sequence"/>
</dbReference>
<dbReference type="Pfam" id="PF00169">
    <property type="entry name" value="PH"/>
    <property type="match status" value="1"/>
</dbReference>
<dbReference type="Gene3D" id="2.30.29.30">
    <property type="entry name" value="Pleckstrin-homology domain (PH domain)/Phosphotyrosine-binding domain (PTB)"/>
    <property type="match status" value="1"/>
</dbReference>
<dbReference type="InterPro" id="IPR014710">
    <property type="entry name" value="RmlC-like_jellyroll"/>
</dbReference>
<dbReference type="SMART" id="SM00233">
    <property type="entry name" value="PH"/>
    <property type="match status" value="1"/>
</dbReference>
<evidence type="ECO:0000313" key="5">
    <source>
        <dbReference type="Proteomes" id="UP001165122"/>
    </source>
</evidence>